<comment type="caution">
    <text evidence="8">The sequence shown here is derived from an EMBL/GenBank/DDBJ whole genome shotgun (WGS) entry which is preliminary data.</text>
</comment>
<dbReference type="Proteomes" id="UP000176850">
    <property type="component" value="Unassembled WGS sequence"/>
</dbReference>
<dbReference type="SUPFAM" id="SSF103473">
    <property type="entry name" value="MFS general substrate transporter"/>
    <property type="match status" value="1"/>
</dbReference>
<name>A0A1F7GII3_9BACT</name>
<evidence type="ECO:0000256" key="6">
    <source>
        <dbReference type="SAM" id="Phobius"/>
    </source>
</evidence>
<proteinExistence type="predicted"/>
<feature type="transmembrane region" description="Helical" evidence="6">
    <location>
        <begin position="114"/>
        <end position="137"/>
    </location>
</feature>
<dbReference type="Pfam" id="PF07690">
    <property type="entry name" value="MFS_1"/>
    <property type="match status" value="1"/>
</dbReference>
<dbReference type="PRINTS" id="PR01035">
    <property type="entry name" value="TCRTETA"/>
</dbReference>
<feature type="transmembrane region" description="Helical" evidence="6">
    <location>
        <begin position="88"/>
        <end position="108"/>
    </location>
</feature>
<evidence type="ECO:0000256" key="2">
    <source>
        <dbReference type="ARBA" id="ARBA00022448"/>
    </source>
</evidence>
<keyword evidence="3 6" id="KW-0812">Transmembrane</keyword>
<feature type="transmembrane region" description="Helical" evidence="6">
    <location>
        <begin position="178"/>
        <end position="203"/>
    </location>
</feature>
<dbReference type="AlphaFoldDB" id="A0A1F7GII3"/>
<evidence type="ECO:0000256" key="4">
    <source>
        <dbReference type="ARBA" id="ARBA00022989"/>
    </source>
</evidence>
<dbReference type="InterPro" id="IPR001958">
    <property type="entry name" value="Tet-R_TetA/multi-R_MdtG-like"/>
</dbReference>
<evidence type="ECO:0000256" key="5">
    <source>
        <dbReference type="ARBA" id="ARBA00023136"/>
    </source>
</evidence>
<feature type="transmembrane region" description="Helical" evidence="6">
    <location>
        <begin position="273"/>
        <end position="289"/>
    </location>
</feature>
<keyword evidence="4 6" id="KW-1133">Transmembrane helix</keyword>
<feature type="transmembrane region" description="Helical" evidence="6">
    <location>
        <begin position="149"/>
        <end position="166"/>
    </location>
</feature>
<keyword evidence="5 6" id="KW-0472">Membrane</keyword>
<protein>
    <recommendedName>
        <fullName evidence="7">Major facilitator superfamily (MFS) profile domain-containing protein</fullName>
    </recommendedName>
</protein>
<keyword evidence="2" id="KW-0813">Transport</keyword>
<accession>A0A1F7GII3</accession>
<feature type="transmembrane region" description="Helical" evidence="6">
    <location>
        <begin position="301"/>
        <end position="319"/>
    </location>
</feature>
<comment type="subcellular location">
    <subcellularLocation>
        <location evidence="1">Membrane</location>
        <topology evidence="1">Multi-pass membrane protein</topology>
    </subcellularLocation>
</comment>
<evidence type="ECO:0000256" key="1">
    <source>
        <dbReference type="ARBA" id="ARBA00004141"/>
    </source>
</evidence>
<evidence type="ECO:0000313" key="8">
    <source>
        <dbReference type="EMBL" id="OGK18763.1"/>
    </source>
</evidence>
<feature type="transmembrane region" description="Helical" evidence="6">
    <location>
        <begin position="325"/>
        <end position="348"/>
    </location>
</feature>
<dbReference type="PROSITE" id="PS50850">
    <property type="entry name" value="MFS"/>
    <property type="match status" value="1"/>
</dbReference>
<evidence type="ECO:0000256" key="3">
    <source>
        <dbReference type="ARBA" id="ARBA00022692"/>
    </source>
</evidence>
<sequence length="416" mass="45482">MSKLLWRNPLFVIFFAVFVDMLGFGILLPVIPYLLADSQSSYSLLSKGMTVQDGYVLLGYLAAAYPMAQFFSAPILGQLSDTFGRKKILFISLGGTLISYVLFAFGIATRNIPLLFASRIFGGVLGGNISVAQAAIADISTPPTRIRNFGLIGAAFGLGFILGPYLGGKLSDPSVVPWFNATTPFLFAALLCLFNILFIIFFLPETLLYKKEVISLSWNKSLKNIRNALSQKGKRELYITVLLFQGGIAFFTTFIGVYLIKRFHLRQGSIGEFFAYAAIWIAFTQAIITRFMTTEKREARILKVSLLGTGLCILLLFLPTRAWELLFIVPFFSIFIGLTQATMTALISISADEYSQGESLGIGASLQAFAQSIPPILSGYIAAIAHPSAPIFVAAVVIIVSGLTFIVFYKPPHVSS</sequence>
<gene>
    <name evidence="8" type="ORF">A2799_03285</name>
</gene>
<dbReference type="Gene3D" id="1.20.1250.20">
    <property type="entry name" value="MFS general substrate transporter like domains"/>
    <property type="match status" value="1"/>
</dbReference>
<feature type="transmembrane region" description="Helical" evidence="6">
    <location>
        <begin position="360"/>
        <end position="383"/>
    </location>
</feature>
<dbReference type="GO" id="GO:0016020">
    <property type="term" value="C:membrane"/>
    <property type="evidence" value="ECO:0007669"/>
    <property type="project" value="UniProtKB-SubCell"/>
</dbReference>
<feature type="domain" description="Major facilitator superfamily (MFS) profile" evidence="7">
    <location>
        <begin position="9"/>
        <end position="414"/>
    </location>
</feature>
<dbReference type="InterPro" id="IPR020846">
    <property type="entry name" value="MFS_dom"/>
</dbReference>
<feature type="transmembrane region" description="Helical" evidence="6">
    <location>
        <begin position="237"/>
        <end position="261"/>
    </location>
</feature>
<organism evidence="8 9">
    <name type="scientific">Candidatus Roizmanbacteria bacterium RIFCSPHIGHO2_01_FULL_39_24</name>
    <dbReference type="NCBI Taxonomy" id="1802032"/>
    <lineage>
        <taxon>Bacteria</taxon>
        <taxon>Candidatus Roizmaniibacteriota</taxon>
    </lineage>
</organism>
<evidence type="ECO:0000313" key="9">
    <source>
        <dbReference type="Proteomes" id="UP000176850"/>
    </source>
</evidence>
<feature type="transmembrane region" description="Helical" evidence="6">
    <location>
        <begin position="55"/>
        <end position="76"/>
    </location>
</feature>
<dbReference type="PANTHER" id="PTHR23504">
    <property type="entry name" value="MAJOR FACILITATOR SUPERFAMILY DOMAIN-CONTAINING PROTEIN 10"/>
    <property type="match status" value="1"/>
</dbReference>
<feature type="transmembrane region" description="Helical" evidence="6">
    <location>
        <begin position="12"/>
        <end position="35"/>
    </location>
</feature>
<dbReference type="InterPro" id="IPR036259">
    <property type="entry name" value="MFS_trans_sf"/>
</dbReference>
<dbReference type="GO" id="GO:0022857">
    <property type="term" value="F:transmembrane transporter activity"/>
    <property type="evidence" value="ECO:0007669"/>
    <property type="project" value="InterPro"/>
</dbReference>
<dbReference type="EMBL" id="MFZH01000026">
    <property type="protein sequence ID" value="OGK18763.1"/>
    <property type="molecule type" value="Genomic_DNA"/>
</dbReference>
<reference evidence="8 9" key="1">
    <citation type="journal article" date="2016" name="Nat. Commun.">
        <title>Thousands of microbial genomes shed light on interconnected biogeochemical processes in an aquifer system.</title>
        <authorList>
            <person name="Anantharaman K."/>
            <person name="Brown C.T."/>
            <person name="Hug L.A."/>
            <person name="Sharon I."/>
            <person name="Castelle C.J."/>
            <person name="Probst A.J."/>
            <person name="Thomas B.C."/>
            <person name="Singh A."/>
            <person name="Wilkins M.J."/>
            <person name="Karaoz U."/>
            <person name="Brodie E.L."/>
            <person name="Williams K.H."/>
            <person name="Hubbard S.S."/>
            <person name="Banfield J.F."/>
        </authorList>
    </citation>
    <scope>NUCLEOTIDE SEQUENCE [LARGE SCALE GENOMIC DNA]</scope>
</reference>
<dbReference type="InterPro" id="IPR011701">
    <property type="entry name" value="MFS"/>
</dbReference>
<feature type="transmembrane region" description="Helical" evidence="6">
    <location>
        <begin position="389"/>
        <end position="409"/>
    </location>
</feature>
<dbReference type="PANTHER" id="PTHR23504:SF15">
    <property type="entry name" value="MAJOR FACILITATOR SUPERFAMILY (MFS) PROFILE DOMAIN-CONTAINING PROTEIN"/>
    <property type="match status" value="1"/>
</dbReference>
<evidence type="ECO:0000259" key="7">
    <source>
        <dbReference type="PROSITE" id="PS50850"/>
    </source>
</evidence>